<proteinExistence type="predicted"/>
<reference evidence="5 6" key="1">
    <citation type="submission" date="2016-04" db="EMBL/GenBank/DDBJ databases">
        <title>Draft genome sequence of freshwater magnetotactic bacteria Magnetospirillum marisnigri SP-1 and Magnetospirillum moscoviense BB-1.</title>
        <authorList>
            <person name="Koziaeva V."/>
            <person name="Dziuba M.V."/>
            <person name="Ivanov T.M."/>
            <person name="Kuznetsov B."/>
            <person name="Grouzdev D.S."/>
        </authorList>
    </citation>
    <scope>NUCLEOTIDE SEQUENCE [LARGE SCALE GENOMIC DNA]</scope>
    <source>
        <strain evidence="5 6">BB-1</strain>
    </source>
</reference>
<evidence type="ECO:0000259" key="3">
    <source>
        <dbReference type="PROSITE" id="PS50280"/>
    </source>
</evidence>
<comment type="caution">
    <text evidence="5">The sequence shown here is derived from an EMBL/GenBank/DDBJ whole genome shotgun (WGS) entry which is preliminary data.</text>
</comment>
<dbReference type="PANTHER" id="PTHR12350:SF19">
    <property type="entry name" value="SET DOMAIN-CONTAINING PROTEIN"/>
    <property type="match status" value="1"/>
</dbReference>
<dbReference type="RefSeq" id="WP_068499261.1">
    <property type="nucleotide sequence ID" value="NZ_LWQU01000129.1"/>
</dbReference>
<evidence type="ECO:0000313" key="6">
    <source>
        <dbReference type="Proteomes" id="UP000078543"/>
    </source>
</evidence>
<evidence type="ECO:0000259" key="4">
    <source>
        <dbReference type="PROSITE" id="PS50868"/>
    </source>
</evidence>
<feature type="domain" description="Post-SET" evidence="4">
    <location>
        <begin position="121"/>
        <end position="137"/>
    </location>
</feature>
<gene>
    <name evidence="5" type="ORF">A6A05_10805</name>
</gene>
<dbReference type="AlphaFoldDB" id="A0A178MS78"/>
<evidence type="ECO:0000313" key="5">
    <source>
        <dbReference type="EMBL" id="OAN52461.1"/>
    </source>
</evidence>
<dbReference type="STRING" id="1437059.A6A05_10805"/>
<keyword evidence="6" id="KW-1185">Reference proteome</keyword>
<accession>A0A178MS78</accession>
<name>A0A178MS78_9PROT</name>
<dbReference type="InterPro" id="IPR053201">
    <property type="entry name" value="Flavunoidine_N-MTase"/>
</dbReference>
<keyword evidence="5" id="KW-0489">Methyltransferase</keyword>
<organism evidence="5 6">
    <name type="scientific">Magnetospirillum moscoviense</name>
    <dbReference type="NCBI Taxonomy" id="1437059"/>
    <lineage>
        <taxon>Bacteria</taxon>
        <taxon>Pseudomonadati</taxon>
        <taxon>Pseudomonadota</taxon>
        <taxon>Alphaproteobacteria</taxon>
        <taxon>Rhodospirillales</taxon>
        <taxon>Rhodospirillaceae</taxon>
        <taxon>Magnetospirillum</taxon>
    </lineage>
</organism>
<keyword evidence="2" id="KW-0949">S-adenosyl-L-methionine</keyword>
<dbReference type="Gene3D" id="2.170.270.10">
    <property type="entry name" value="SET domain"/>
    <property type="match status" value="1"/>
</dbReference>
<dbReference type="EMBL" id="LWQU01000129">
    <property type="protein sequence ID" value="OAN52461.1"/>
    <property type="molecule type" value="Genomic_DNA"/>
</dbReference>
<dbReference type="GO" id="GO:0032259">
    <property type="term" value="P:methylation"/>
    <property type="evidence" value="ECO:0007669"/>
    <property type="project" value="UniProtKB-KW"/>
</dbReference>
<evidence type="ECO:0000256" key="1">
    <source>
        <dbReference type="ARBA" id="ARBA00022679"/>
    </source>
</evidence>
<dbReference type="PROSITE" id="PS50280">
    <property type="entry name" value="SET"/>
    <property type="match status" value="1"/>
</dbReference>
<protein>
    <submittedName>
        <fullName evidence="5">SET domain-containing protein-lysine N-methyltransferase</fullName>
    </submittedName>
</protein>
<sequence length="172" mass="19349">MSDLYPPEFRVDPELPATTDFTVTSVDGRVGMGVRTNKAFTRGVRVAKFTGQLSSKILQHTLQVTPDMHLHDPWFVGLFTHSCAPNCVLDMQRLEIWALTDIGSGELLTIDYSMTEDVLHRQFACGCGSAHCRRWITGRREGPNETGRAYLAGLESKKIKRMVARQPRRGTR</sequence>
<dbReference type="InterPro" id="IPR001214">
    <property type="entry name" value="SET_dom"/>
</dbReference>
<dbReference type="Pfam" id="PF00856">
    <property type="entry name" value="SET"/>
    <property type="match status" value="1"/>
</dbReference>
<dbReference type="PROSITE" id="PS50868">
    <property type="entry name" value="POST_SET"/>
    <property type="match status" value="1"/>
</dbReference>
<feature type="domain" description="SET" evidence="3">
    <location>
        <begin position="19"/>
        <end position="113"/>
    </location>
</feature>
<dbReference type="SUPFAM" id="SSF82199">
    <property type="entry name" value="SET domain"/>
    <property type="match status" value="1"/>
</dbReference>
<dbReference type="InterPro" id="IPR046341">
    <property type="entry name" value="SET_dom_sf"/>
</dbReference>
<dbReference type="PANTHER" id="PTHR12350">
    <property type="entry name" value="HISTONE-LYSINE N-METHYLTRANSFERASE-RELATED"/>
    <property type="match status" value="1"/>
</dbReference>
<dbReference type="Proteomes" id="UP000078543">
    <property type="component" value="Unassembled WGS sequence"/>
</dbReference>
<dbReference type="InterPro" id="IPR003616">
    <property type="entry name" value="Post-SET_dom"/>
</dbReference>
<evidence type="ECO:0000256" key="2">
    <source>
        <dbReference type="ARBA" id="ARBA00022691"/>
    </source>
</evidence>
<dbReference type="GO" id="GO:0008168">
    <property type="term" value="F:methyltransferase activity"/>
    <property type="evidence" value="ECO:0007669"/>
    <property type="project" value="UniProtKB-KW"/>
</dbReference>
<dbReference type="OrthoDB" id="9804945at2"/>
<keyword evidence="1 5" id="KW-0808">Transferase</keyword>